<accession>A0A0F9G6B3</accession>
<dbReference type="EMBL" id="LAZR01027643">
    <property type="protein sequence ID" value="KKL65090.1"/>
    <property type="molecule type" value="Genomic_DNA"/>
</dbReference>
<reference evidence="2" key="1">
    <citation type="journal article" date="2015" name="Nature">
        <title>Complex archaea that bridge the gap between prokaryotes and eukaryotes.</title>
        <authorList>
            <person name="Spang A."/>
            <person name="Saw J.H."/>
            <person name="Jorgensen S.L."/>
            <person name="Zaremba-Niedzwiedzka K."/>
            <person name="Martijn J."/>
            <person name="Lind A.E."/>
            <person name="van Eijk R."/>
            <person name="Schleper C."/>
            <person name="Guy L."/>
            <person name="Ettema T.J."/>
        </authorList>
    </citation>
    <scope>NUCLEOTIDE SEQUENCE</scope>
</reference>
<gene>
    <name evidence="2" type="ORF">LCGC14_2158480</name>
</gene>
<organism evidence="2">
    <name type="scientific">marine sediment metagenome</name>
    <dbReference type="NCBI Taxonomy" id="412755"/>
    <lineage>
        <taxon>unclassified sequences</taxon>
        <taxon>metagenomes</taxon>
        <taxon>ecological metagenomes</taxon>
    </lineage>
</organism>
<name>A0A0F9G6B3_9ZZZZ</name>
<sequence>MITIMLLTYNRLDVAKITMESVAANLNTPEDVWMHIADDGSSQEYRDELVELGRRLYGQQAVTVTNSQQRRYGGNYNEMTQVVHQITDLVLPLEDDWELVRPLDIDPIARVLRDGVFGCVRLGRLSYTHELKAKFVWAENLHWLELDPESEEQHILAGGPRLETVEFERAVGPWPEGLVAGETELMVCGRQEARHGIAWPVSLILPPEGAFAHIGAVKADKELAIASASASTV</sequence>
<dbReference type="Pfam" id="PF00535">
    <property type="entry name" value="Glycos_transf_2"/>
    <property type="match status" value="1"/>
</dbReference>
<dbReference type="AlphaFoldDB" id="A0A0F9G6B3"/>
<dbReference type="InterPro" id="IPR001173">
    <property type="entry name" value="Glyco_trans_2-like"/>
</dbReference>
<feature type="domain" description="Glycosyltransferase 2-like" evidence="1">
    <location>
        <begin position="4"/>
        <end position="81"/>
    </location>
</feature>
<proteinExistence type="predicted"/>
<evidence type="ECO:0000313" key="2">
    <source>
        <dbReference type="EMBL" id="KKL65090.1"/>
    </source>
</evidence>
<comment type="caution">
    <text evidence="2">The sequence shown here is derived from an EMBL/GenBank/DDBJ whole genome shotgun (WGS) entry which is preliminary data.</text>
</comment>
<protein>
    <recommendedName>
        <fullName evidence="1">Glycosyltransferase 2-like domain-containing protein</fullName>
    </recommendedName>
</protein>
<evidence type="ECO:0000259" key="1">
    <source>
        <dbReference type="Pfam" id="PF00535"/>
    </source>
</evidence>
<dbReference type="InterPro" id="IPR029044">
    <property type="entry name" value="Nucleotide-diphossugar_trans"/>
</dbReference>
<dbReference type="SUPFAM" id="SSF53448">
    <property type="entry name" value="Nucleotide-diphospho-sugar transferases"/>
    <property type="match status" value="1"/>
</dbReference>